<dbReference type="EMBL" id="SNZH01000003">
    <property type="protein sequence ID" value="TDR46660.1"/>
    <property type="molecule type" value="Genomic_DNA"/>
</dbReference>
<sequence length="345" mass="37424">MRWIIALVVLAAGLAAGWWMSQAPSSSAPALAEPAAPAAASPATSSAAASSASRGGTAAGIAGLPAAPARARASASWSKEQDELSRRAYAGDGLAAAQWQDVDLTCRALQTQESLKAPGLLNSYFDDDGKRLQQEGRPLPLINPDEHALLLDRRLDLEQRKTLAQQIELRVQQVCSGYVTSSPGDRYALAEVAARSSRKDAFWTFIQQPPFSLDLLLKGSGSPEELTQMRDWTRRAPAMLEQRSTRGDADAVLALGMAYLFGPDTLLPDRVPANFMLNGAVPDDPQQSYGWLSLYLQMNPSTPLSDRVQQWLAQLDDSLSENQREAAQRWAREQRANQALAPLED</sequence>
<evidence type="ECO:0000256" key="1">
    <source>
        <dbReference type="SAM" id="MobiDB-lite"/>
    </source>
</evidence>
<dbReference type="InterPro" id="IPR011990">
    <property type="entry name" value="TPR-like_helical_dom_sf"/>
</dbReference>
<accession>A0A4R6Z4Q9</accession>
<dbReference type="AlphaFoldDB" id="A0A4R6Z4Q9"/>
<keyword evidence="3" id="KW-1185">Reference proteome</keyword>
<evidence type="ECO:0000313" key="2">
    <source>
        <dbReference type="EMBL" id="TDR46660.1"/>
    </source>
</evidence>
<dbReference type="Proteomes" id="UP000295293">
    <property type="component" value="Unassembled WGS sequence"/>
</dbReference>
<gene>
    <name evidence="2" type="ORF">DFR29_103196</name>
</gene>
<feature type="region of interest" description="Disordered" evidence="1">
    <location>
        <begin position="322"/>
        <end position="345"/>
    </location>
</feature>
<evidence type="ECO:0000313" key="3">
    <source>
        <dbReference type="Proteomes" id="UP000295293"/>
    </source>
</evidence>
<dbReference type="Gene3D" id="1.25.40.10">
    <property type="entry name" value="Tetratricopeptide repeat domain"/>
    <property type="match status" value="1"/>
</dbReference>
<feature type="compositionally biased region" description="Basic and acidic residues" evidence="1">
    <location>
        <begin position="322"/>
        <end position="335"/>
    </location>
</feature>
<organism evidence="2 3">
    <name type="scientific">Tahibacter aquaticus</name>
    <dbReference type="NCBI Taxonomy" id="520092"/>
    <lineage>
        <taxon>Bacteria</taxon>
        <taxon>Pseudomonadati</taxon>
        <taxon>Pseudomonadota</taxon>
        <taxon>Gammaproteobacteria</taxon>
        <taxon>Lysobacterales</taxon>
        <taxon>Rhodanobacteraceae</taxon>
        <taxon>Tahibacter</taxon>
    </lineage>
</organism>
<dbReference type="OrthoDB" id="9780310at2"/>
<comment type="caution">
    <text evidence="2">The sequence shown here is derived from an EMBL/GenBank/DDBJ whole genome shotgun (WGS) entry which is preliminary data.</text>
</comment>
<protein>
    <submittedName>
        <fullName evidence="2">Uncharacterized protein</fullName>
    </submittedName>
</protein>
<proteinExistence type="predicted"/>
<reference evidence="2 3" key="1">
    <citation type="submission" date="2019-03" db="EMBL/GenBank/DDBJ databases">
        <title>Genomic Encyclopedia of Type Strains, Phase IV (KMG-IV): sequencing the most valuable type-strain genomes for metagenomic binning, comparative biology and taxonomic classification.</title>
        <authorList>
            <person name="Goeker M."/>
        </authorList>
    </citation>
    <scope>NUCLEOTIDE SEQUENCE [LARGE SCALE GENOMIC DNA]</scope>
    <source>
        <strain evidence="2 3">DSM 21667</strain>
    </source>
</reference>
<dbReference type="RefSeq" id="WP_133817794.1">
    <property type="nucleotide sequence ID" value="NZ_SNZH01000003.1"/>
</dbReference>
<name>A0A4R6Z4Q9_9GAMM</name>